<dbReference type="GO" id="GO:0009264">
    <property type="term" value="P:deoxyribonucleotide catabolic process"/>
    <property type="evidence" value="ECO:0007669"/>
    <property type="project" value="InterPro"/>
</dbReference>
<dbReference type="InterPro" id="IPR013785">
    <property type="entry name" value="Aldolase_TIM"/>
</dbReference>
<dbReference type="GO" id="GO:0016052">
    <property type="term" value="P:carbohydrate catabolic process"/>
    <property type="evidence" value="ECO:0007669"/>
    <property type="project" value="TreeGrafter"/>
</dbReference>
<name>X0T2U6_9ZZZZ</name>
<sequence>GLDNCDGIWEDVCKNCDEIDYIWNVVHFGDLKDWKKTKEELKVIREKTKGKLKIIIEAYYLRRMDEKMYKVGLKRILKEACNLVNKSGADYIKTDSGLFKRPDFDSLVEDCKILKRYSRLSIKAAGGIRNKFQAEELIKLGVKRIGTSNAVEIVTSDSDSDI</sequence>
<dbReference type="AlphaFoldDB" id="X0T2U6"/>
<organism evidence="1">
    <name type="scientific">marine sediment metagenome</name>
    <dbReference type="NCBI Taxonomy" id="412755"/>
    <lineage>
        <taxon>unclassified sequences</taxon>
        <taxon>metagenomes</taxon>
        <taxon>ecological metagenomes</taxon>
    </lineage>
</organism>
<dbReference type="GO" id="GO:0004139">
    <property type="term" value="F:deoxyribose-phosphate aldolase activity"/>
    <property type="evidence" value="ECO:0007669"/>
    <property type="project" value="InterPro"/>
</dbReference>
<gene>
    <name evidence="1" type="ORF">S01H1_27159</name>
</gene>
<accession>X0T2U6</accession>
<dbReference type="InterPro" id="IPR011343">
    <property type="entry name" value="DeoC"/>
</dbReference>
<evidence type="ECO:0008006" key="2">
    <source>
        <dbReference type="Google" id="ProtNLM"/>
    </source>
</evidence>
<comment type="caution">
    <text evidence="1">The sequence shown here is derived from an EMBL/GenBank/DDBJ whole genome shotgun (WGS) entry which is preliminary data.</text>
</comment>
<dbReference type="EMBL" id="BARS01016510">
    <property type="protein sequence ID" value="GAF87823.1"/>
    <property type="molecule type" value="Genomic_DNA"/>
</dbReference>
<dbReference type="PANTHER" id="PTHR10889">
    <property type="entry name" value="DEOXYRIBOSE-PHOSPHATE ALDOLASE"/>
    <property type="match status" value="1"/>
</dbReference>
<dbReference type="PANTHER" id="PTHR10889:SF1">
    <property type="entry name" value="DEOXYRIBOSE-PHOSPHATE ALDOLASE"/>
    <property type="match status" value="1"/>
</dbReference>
<proteinExistence type="predicted"/>
<evidence type="ECO:0000313" key="1">
    <source>
        <dbReference type="EMBL" id="GAF87823.1"/>
    </source>
</evidence>
<feature type="non-terminal residue" evidence="1">
    <location>
        <position position="1"/>
    </location>
</feature>
<dbReference type="Gene3D" id="3.20.20.70">
    <property type="entry name" value="Aldolase class I"/>
    <property type="match status" value="1"/>
</dbReference>
<reference evidence="1" key="1">
    <citation type="journal article" date="2014" name="Front. Microbiol.">
        <title>High frequency of phylogenetically diverse reductive dehalogenase-homologous genes in deep subseafloor sedimentary metagenomes.</title>
        <authorList>
            <person name="Kawai M."/>
            <person name="Futagami T."/>
            <person name="Toyoda A."/>
            <person name="Takaki Y."/>
            <person name="Nishi S."/>
            <person name="Hori S."/>
            <person name="Arai W."/>
            <person name="Tsubouchi T."/>
            <person name="Morono Y."/>
            <person name="Uchiyama I."/>
            <person name="Ito T."/>
            <person name="Fujiyama A."/>
            <person name="Inagaki F."/>
            <person name="Takami H."/>
        </authorList>
    </citation>
    <scope>NUCLEOTIDE SEQUENCE</scope>
    <source>
        <strain evidence="1">Expedition CK06-06</strain>
    </source>
</reference>
<dbReference type="SUPFAM" id="SSF51569">
    <property type="entry name" value="Aldolase"/>
    <property type="match status" value="1"/>
</dbReference>
<dbReference type="GO" id="GO:0005737">
    <property type="term" value="C:cytoplasm"/>
    <property type="evidence" value="ECO:0007669"/>
    <property type="project" value="InterPro"/>
</dbReference>
<protein>
    <recommendedName>
        <fullName evidence="2">Deoxyribose-phosphate aldolase</fullName>
    </recommendedName>
</protein>